<evidence type="ECO:0000259" key="6">
    <source>
        <dbReference type="PROSITE" id="PS50145"/>
    </source>
</evidence>
<dbReference type="InterPro" id="IPR001293">
    <property type="entry name" value="Znf_TRAF"/>
</dbReference>
<keyword evidence="1 4" id="KW-0479">Metal-binding</keyword>
<reference evidence="7 8" key="1">
    <citation type="submission" date="2017-12" db="EMBL/GenBank/DDBJ databases">
        <title>Sequencing, de novo assembly and annotation of complete genome of a new Thraustochytrid species, strain FCC1311.</title>
        <authorList>
            <person name="Sedici K."/>
            <person name="Godart F."/>
            <person name="Aiese Cigliano R."/>
            <person name="Sanseverino W."/>
            <person name="Barakat M."/>
            <person name="Ortet P."/>
            <person name="Marechal E."/>
            <person name="Cagnac O."/>
            <person name="Amato A."/>
        </authorList>
    </citation>
    <scope>NUCLEOTIDE SEQUENCE [LARGE SCALE GENOMIC DNA]</scope>
</reference>
<dbReference type="EMBL" id="BEYU01000091">
    <property type="protein sequence ID" value="GBG31122.1"/>
    <property type="molecule type" value="Genomic_DNA"/>
</dbReference>
<dbReference type="Gene3D" id="3.30.40.10">
    <property type="entry name" value="Zinc/RING finger domain, C3HC4 (zinc finger)"/>
    <property type="match status" value="5"/>
</dbReference>
<feature type="zinc finger region" description="TRAF-type" evidence="4">
    <location>
        <begin position="221"/>
        <end position="279"/>
    </location>
</feature>
<dbReference type="PANTHER" id="PTHR10131:SF94">
    <property type="entry name" value="TNF RECEPTOR-ASSOCIATED FACTOR 4"/>
    <property type="match status" value="1"/>
</dbReference>
<evidence type="ECO:0000256" key="3">
    <source>
        <dbReference type="ARBA" id="ARBA00022833"/>
    </source>
</evidence>
<dbReference type="PROSITE" id="PS50145">
    <property type="entry name" value="ZF_TRAF"/>
    <property type="match status" value="1"/>
</dbReference>
<evidence type="ECO:0000256" key="1">
    <source>
        <dbReference type="ARBA" id="ARBA00022723"/>
    </source>
</evidence>
<accession>A0A2R5GJQ6</accession>
<organism evidence="7 8">
    <name type="scientific">Hondaea fermentalgiana</name>
    <dbReference type="NCBI Taxonomy" id="2315210"/>
    <lineage>
        <taxon>Eukaryota</taxon>
        <taxon>Sar</taxon>
        <taxon>Stramenopiles</taxon>
        <taxon>Bigyra</taxon>
        <taxon>Labyrinthulomycetes</taxon>
        <taxon>Thraustochytrida</taxon>
        <taxon>Thraustochytriidae</taxon>
        <taxon>Hondaea</taxon>
    </lineage>
</organism>
<dbReference type="PANTHER" id="PTHR10131">
    <property type="entry name" value="TNF RECEPTOR ASSOCIATED FACTOR"/>
    <property type="match status" value="1"/>
</dbReference>
<comment type="caution">
    <text evidence="7">The sequence shown here is derived from an EMBL/GenBank/DDBJ whole genome shotgun (WGS) entry which is preliminary data.</text>
</comment>
<dbReference type="InParanoid" id="A0A2R5GJQ6"/>
<dbReference type="InterPro" id="IPR013083">
    <property type="entry name" value="Znf_RING/FYVE/PHD"/>
</dbReference>
<dbReference type="AlphaFoldDB" id="A0A2R5GJQ6"/>
<feature type="compositionally biased region" description="Basic and acidic residues" evidence="5">
    <location>
        <begin position="32"/>
        <end position="48"/>
    </location>
</feature>
<evidence type="ECO:0000256" key="2">
    <source>
        <dbReference type="ARBA" id="ARBA00022771"/>
    </source>
</evidence>
<proteinExistence type="predicted"/>
<dbReference type="SUPFAM" id="SSF49599">
    <property type="entry name" value="TRAF domain-like"/>
    <property type="match status" value="2"/>
</dbReference>
<protein>
    <submittedName>
        <fullName evidence="7">TNF receptor-associated factor 3</fullName>
    </submittedName>
</protein>
<gene>
    <name evidence="7" type="ORF">FCC1311_073432</name>
</gene>
<keyword evidence="8" id="KW-1185">Reference proteome</keyword>
<dbReference type="OrthoDB" id="186134at2759"/>
<evidence type="ECO:0000313" key="7">
    <source>
        <dbReference type="EMBL" id="GBG31122.1"/>
    </source>
</evidence>
<evidence type="ECO:0000313" key="8">
    <source>
        <dbReference type="Proteomes" id="UP000241890"/>
    </source>
</evidence>
<evidence type="ECO:0000256" key="5">
    <source>
        <dbReference type="SAM" id="MobiDB-lite"/>
    </source>
</evidence>
<keyword evidence="3 4" id="KW-0862">Zinc</keyword>
<keyword evidence="2 4" id="KW-0863">Zinc-finger</keyword>
<dbReference type="Proteomes" id="UP000241890">
    <property type="component" value="Unassembled WGS sequence"/>
</dbReference>
<keyword evidence="7" id="KW-0675">Receptor</keyword>
<feature type="compositionally biased region" description="Gly residues" evidence="5">
    <location>
        <begin position="14"/>
        <end position="24"/>
    </location>
</feature>
<feature type="region of interest" description="Disordered" evidence="5">
    <location>
        <begin position="1"/>
        <end position="55"/>
    </location>
</feature>
<feature type="domain" description="TRAF-type" evidence="6">
    <location>
        <begin position="221"/>
        <end position="279"/>
    </location>
</feature>
<evidence type="ECO:0000256" key="4">
    <source>
        <dbReference type="PROSITE-ProRule" id="PRU00207"/>
    </source>
</evidence>
<dbReference type="GO" id="GO:0008270">
    <property type="term" value="F:zinc ion binding"/>
    <property type="evidence" value="ECO:0007669"/>
    <property type="project" value="UniProtKB-KW"/>
</dbReference>
<sequence>MPVTFAPARLPAARGGGGSGGGGKSRAHGKTRSLDRRETLERDARTLDLEEQEPEFSCPDCGEDVPVRKVQEHARIACDFRIVTCKAPGCQLRVPFVDLDWHREVDCKYTRRRRRLVRSAQSHVEEMATASCKACGESFPKAKAERHAWVCQEKLVACPNVITGCLAFVKASDLDEHLAQDCKHQARRRDLACKFREMEVSGVSCEACGQQGIDVRGWRRHRENDCPMRLIQCPLGCGAKDIIWQHLEDHYEESCPRRQKRDELIKSGQAKVTTSFRCTMGCGARIPEACMPGHIKRECPNRYVQCECGHSIRIKDRALHQRTDLVYTVHRVARCIFAVRREGLASLSLARGRMPQQVACPLECGEDLTHKELQDHVRHLKLRAGDIARHEREECAGAATFRKQIENGQRRKLHETCSQACGTALPHARMRTHQKHVCAQRPVPCRLGCGQLVPWAGQEAHIRAGSCTVALQRDALAPGHELLLLAESYLLLFKIIQESGFGGTKRIKFGQKVFHVNRWTIDDLPASAVLEWIKTGGVNSRWCEETTFWQLGNALKPTQ</sequence>
<dbReference type="Pfam" id="PF02176">
    <property type="entry name" value="zf-TRAF"/>
    <property type="match status" value="1"/>
</dbReference>
<name>A0A2R5GJQ6_9STRA</name>